<evidence type="ECO:0000256" key="1">
    <source>
        <dbReference type="ARBA" id="ARBA00001933"/>
    </source>
</evidence>
<feature type="modified residue" description="N6-(pyridoxal phosphate)lysine" evidence="5">
    <location>
        <position position="239"/>
    </location>
</feature>
<dbReference type="EMBL" id="JABCIY010000101">
    <property type="protein sequence ID" value="KAF7192911.1"/>
    <property type="molecule type" value="Genomic_DNA"/>
</dbReference>
<dbReference type="GO" id="GO:0004124">
    <property type="term" value="F:cysteine synthase activity"/>
    <property type="evidence" value="ECO:0007669"/>
    <property type="project" value="TreeGrafter"/>
</dbReference>
<dbReference type="GO" id="GO:0071269">
    <property type="term" value="P:L-homocysteine biosynthetic process"/>
    <property type="evidence" value="ECO:0007669"/>
    <property type="project" value="TreeGrafter"/>
</dbReference>
<dbReference type="GO" id="GO:0003961">
    <property type="term" value="F:O-acetylhomoserine aminocarboxypropyltransferase activity"/>
    <property type="evidence" value="ECO:0007669"/>
    <property type="project" value="TreeGrafter"/>
</dbReference>
<dbReference type="InterPro" id="IPR015421">
    <property type="entry name" value="PyrdxlP-dep_Trfase_major"/>
</dbReference>
<evidence type="ECO:0000256" key="6">
    <source>
        <dbReference type="RuleBase" id="RU362118"/>
    </source>
</evidence>
<name>A0A8H6RKW9_9PEZI</name>
<dbReference type="Gene3D" id="3.90.1150.10">
    <property type="entry name" value="Aspartate Aminotransferase, domain 1"/>
    <property type="match status" value="1"/>
</dbReference>
<dbReference type="Proteomes" id="UP000660729">
    <property type="component" value="Unassembled WGS sequence"/>
</dbReference>
<dbReference type="GO" id="GO:0006535">
    <property type="term" value="P:cysteine biosynthetic process from serine"/>
    <property type="evidence" value="ECO:0007669"/>
    <property type="project" value="TreeGrafter"/>
</dbReference>
<evidence type="ECO:0000313" key="8">
    <source>
        <dbReference type="Proteomes" id="UP000660729"/>
    </source>
</evidence>
<dbReference type="PANTHER" id="PTHR43797">
    <property type="entry name" value="HOMOCYSTEINE/CYSTEINE SYNTHASE"/>
    <property type="match status" value="1"/>
</dbReference>
<evidence type="ECO:0000256" key="5">
    <source>
        <dbReference type="PIRSR" id="PIRSR001434-2"/>
    </source>
</evidence>
<sequence>MASINANCSANIKPLTNGHHSRIRSDPPSSTTWGYDTIQVHAGLEEDPVYGQCTLPVYDSVAFKYKSSQAIAEAFGSEGLSDAFVYSRFGNPTTAAFARRIARLEGCTDGVAVASGAGAILMTILSLARAGDNVVVSDATFGGTFHEFQIIAPAMGIQPRFCNTNNVEQVESLIDNKTRFVFSETVANPKFTVCDLEALSKITRKYRMPLVVDATFTAAGYFCQPAAFGADIIVHSATKWIGGHGTTLGGVIIECGTSEWQTNSSRFPQLHGQRPGREGFDVNLYEAAGDGAYLYFLQNDILRDMGVCLSASAAQQLCIGTESLSLRCKKQAENADALAHWLQQNPRVAWVRYLGFGNHPSHQLAQKYLKNGYGTVFTFGLKGGMDEALAVIDRLKLVINCSNVGDSKTIISHHWSTSHRQCTAEENKRLGVDEELIRVSLGIEDIQDLIADFTQALDKTEDKTTSASI</sequence>
<keyword evidence="4 5" id="KW-0663">Pyridoxal phosphate</keyword>
<dbReference type="SUPFAM" id="SSF53383">
    <property type="entry name" value="PLP-dependent transferases"/>
    <property type="match status" value="1"/>
</dbReference>
<dbReference type="GO" id="GO:0030170">
    <property type="term" value="F:pyridoxal phosphate binding"/>
    <property type="evidence" value="ECO:0007669"/>
    <property type="project" value="InterPro"/>
</dbReference>
<dbReference type="PROSITE" id="PS00868">
    <property type="entry name" value="CYS_MET_METAB_PP"/>
    <property type="match status" value="1"/>
</dbReference>
<comment type="caution">
    <text evidence="7">The sequence shown here is derived from an EMBL/GenBank/DDBJ whole genome shotgun (WGS) entry which is preliminary data.</text>
</comment>
<dbReference type="InterPro" id="IPR000277">
    <property type="entry name" value="Cys/Met-Metab_PyrdxlP-dep_enz"/>
</dbReference>
<proteinExistence type="inferred from homology"/>
<evidence type="ECO:0000256" key="4">
    <source>
        <dbReference type="ARBA" id="ARBA00022898"/>
    </source>
</evidence>
<evidence type="ECO:0000313" key="7">
    <source>
        <dbReference type="EMBL" id="KAF7192911.1"/>
    </source>
</evidence>
<dbReference type="Pfam" id="PF01053">
    <property type="entry name" value="Cys_Met_Meta_PP"/>
    <property type="match status" value="1"/>
</dbReference>
<dbReference type="InterPro" id="IPR015424">
    <property type="entry name" value="PyrdxlP-dep_Trfase"/>
</dbReference>
<evidence type="ECO:0000256" key="3">
    <source>
        <dbReference type="ARBA" id="ARBA00022679"/>
    </source>
</evidence>
<dbReference type="InterPro" id="IPR015422">
    <property type="entry name" value="PyrdxlP-dep_Trfase_small"/>
</dbReference>
<accession>A0A8H6RKW9</accession>
<dbReference type="GO" id="GO:0005737">
    <property type="term" value="C:cytoplasm"/>
    <property type="evidence" value="ECO:0007669"/>
    <property type="project" value="TreeGrafter"/>
</dbReference>
<dbReference type="Gene3D" id="3.40.640.10">
    <property type="entry name" value="Type I PLP-dependent aspartate aminotransferase-like (Major domain)"/>
    <property type="match status" value="1"/>
</dbReference>
<keyword evidence="8" id="KW-1185">Reference proteome</keyword>
<gene>
    <name evidence="7" type="ORF">HII31_05722</name>
</gene>
<reference evidence="7" key="1">
    <citation type="submission" date="2020-04" db="EMBL/GenBank/DDBJ databases">
        <title>Draft genome resource of the tomato pathogen Pseudocercospora fuligena.</title>
        <authorList>
            <person name="Zaccaron A."/>
        </authorList>
    </citation>
    <scope>NUCLEOTIDE SEQUENCE</scope>
    <source>
        <strain evidence="7">PF001</strain>
    </source>
</reference>
<keyword evidence="3" id="KW-0808">Transferase</keyword>
<dbReference type="InterPro" id="IPR054542">
    <property type="entry name" value="Cys_met_metab_PP"/>
</dbReference>
<dbReference type="AlphaFoldDB" id="A0A8H6RKW9"/>
<dbReference type="InterPro" id="IPR006235">
    <property type="entry name" value="OAc-hSer/O-AcSer_sulfhydrylase"/>
</dbReference>
<dbReference type="PANTHER" id="PTHR43797:SF2">
    <property type="entry name" value="HOMOCYSTEINE_CYSTEINE SYNTHASE"/>
    <property type="match status" value="1"/>
</dbReference>
<dbReference type="GO" id="GO:0019346">
    <property type="term" value="P:transsulfuration"/>
    <property type="evidence" value="ECO:0007669"/>
    <property type="project" value="InterPro"/>
</dbReference>
<evidence type="ECO:0000256" key="2">
    <source>
        <dbReference type="ARBA" id="ARBA00009077"/>
    </source>
</evidence>
<organism evidence="7 8">
    <name type="scientific">Pseudocercospora fuligena</name>
    <dbReference type="NCBI Taxonomy" id="685502"/>
    <lineage>
        <taxon>Eukaryota</taxon>
        <taxon>Fungi</taxon>
        <taxon>Dikarya</taxon>
        <taxon>Ascomycota</taxon>
        <taxon>Pezizomycotina</taxon>
        <taxon>Dothideomycetes</taxon>
        <taxon>Dothideomycetidae</taxon>
        <taxon>Mycosphaerellales</taxon>
        <taxon>Mycosphaerellaceae</taxon>
        <taxon>Pseudocercospora</taxon>
    </lineage>
</organism>
<dbReference type="FunFam" id="3.40.640.10:FF:000046">
    <property type="entry name" value="Cystathionine gamma-lyase"/>
    <property type="match status" value="1"/>
</dbReference>
<protein>
    <submittedName>
        <fullName evidence="7">Homocysteine synthase</fullName>
    </submittedName>
</protein>
<dbReference type="OrthoDB" id="3512640at2759"/>
<comment type="similarity">
    <text evidence="2 6">Belongs to the trans-sulfuration enzymes family.</text>
</comment>
<comment type="cofactor">
    <cofactor evidence="1 6">
        <name>pyridoxal 5'-phosphate</name>
        <dbReference type="ChEBI" id="CHEBI:597326"/>
    </cofactor>
</comment>
<dbReference type="PIRSF" id="PIRSF001434">
    <property type="entry name" value="CGS"/>
    <property type="match status" value="1"/>
</dbReference>